<name>A0A814LL40_9BILA</name>
<sequence length="289" mass="33377">VENTTGELLYDLIKSKLKEFNLSLSNLVGQCYDGASNMSGEFKGLASRIKADYVTAVYVHCYAHRLNLALQDACKDITEVRNTLGQINSIYNLIEGSTKRHYIFEKLQIKSNNSSLTLKYFGDTRWSSCVSVLENYEVILDTLKEINLIDKNSMAFPLYLSIFKFDFIFYLDVLTRFFNITNILSIELQTINLDYSNVKQLADSTINCLVEYKKTKFFEKFWNKNIKLANDLGIDLPSNPRIKKKPKRFIDEDNQEKSIDIKEITFNSYCLIIDKVSLAIKERFESSSI</sequence>
<accession>A0A814LL40</accession>
<gene>
    <name evidence="1" type="ORF">OXX778_LOCUS19530</name>
</gene>
<dbReference type="PANTHER" id="PTHR46289:SF19">
    <property type="entry name" value="ZINC FINGER MYM-TYPE CONTAINING 1"/>
    <property type="match status" value="1"/>
</dbReference>
<reference evidence="1" key="1">
    <citation type="submission" date="2021-02" db="EMBL/GenBank/DDBJ databases">
        <authorList>
            <person name="Nowell W R."/>
        </authorList>
    </citation>
    <scope>NUCLEOTIDE SEQUENCE</scope>
    <source>
        <strain evidence="1">Ploen Becks lab</strain>
    </source>
</reference>
<proteinExistence type="predicted"/>
<dbReference type="PANTHER" id="PTHR46289">
    <property type="entry name" value="52 KDA REPRESSOR OF THE INHIBITOR OF THE PROTEIN KINASE-LIKE PROTEIN-RELATED"/>
    <property type="match status" value="1"/>
</dbReference>
<feature type="non-terminal residue" evidence="1">
    <location>
        <position position="1"/>
    </location>
</feature>
<dbReference type="InterPro" id="IPR012337">
    <property type="entry name" value="RNaseH-like_sf"/>
</dbReference>
<keyword evidence="2" id="KW-1185">Reference proteome</keyword>
<evidence type="ECO:0008006" key="3">
    <source>
        <dbReference type="Google" id="ProtNLM"/>
    </source>
</evidence>
<protein>
    <recommendedName>
        <fullName evidence="3">Zinc finger MYM-type protein 1-like</fullName>
    </recommendedName>
</protein>
<dbReference type="Proteomes" id="UP000663879">
    <property type="component" value="Unassembled WGS sequence"/>
</dbReference>
<evidence type="ECO:0000313" key="1">
    <source>
        <dbReference type="EMBL" id="CAF1066658.1"/>
    </source>
</evidence>
<comment type="caution">
    <text evidence="1">The sequence shown here is derived from an EMBL/GenBank/DDBJ whole genome shotgun (WGS) entry which is preliminary data.</text>
</comment>
<dbReference type="AlphaFoldDB" id="A0A814LL40"/>
<dbReference type="SUPFAM" id="SSF53098">
    <property type="entry name" value="Ribonuclease H-like"/>
    <property type="match status" value="1"/>
</dbReference>
<dbReference type="OrthoDB" id="6617140at2759"/>
<evidence type="ECO:0000313" key="2">
    <source>
        <dbReference type="Proteomes" id="UP000663879"/>
    </source>
</evidence>
<organism evidence="1 2">
    <name type="scientific">Brachionus calyciflorus</name>
    <dbReference type="NCBI Taxonomy" id="104777"/>
    <lineage>
        <taxon>Eukaryota</taxon>
        <taxon>Metazoa</taxon>
        <taxon>Spiralia</taxon>
        <taxon>Gnathifera</taxon>
        <taxon>Rotifera</taxon>
        <taxon>Eurotatoria</taxon>
        <taxon>Monogononta</taxon>
        <taxon>Pseudotrocha</taxon>
        <taxon>Ploima</taxon>
        <taxon>Brachionidae</taxon>
        <taxon>Brachionus</taxon>
    </lineage>
</organism>
<dbReference type="EMBL" id="CAJNOC010005968">
    <property type="protein sequence ID" value="CAF1066658.1"/>
    <property type="molecule type" value="Genomic_DNA"/>
</dbReference>
<dbReference type="InterPro" id="IPR052958">
    <property type="entry name" value="IFN-induced_PKR_regulator"/>
</dbReference>